<sequence>SLAVRFGRRAGDEPRRDARKLKACKRSKSSSQRTTKKSSAPSVPRNESRIKSNMQKVKNRPVILKLLYHLSYLIFFFFDLFFF</sequence>
<dbReference type="GeneID" id="94428648"/>
<reference evidence="3 4" key="1">
    <citation type="journal article" date="2017" name="Int. J. Parasitol.">
        <title>The genome of the protozoan parasite Cystoisospora suis and a reverse vaccinology approach to identify vaccine candidates.</title>
        <authorList>
            <person name="Palmieri N."/>
            <person name="Shrestha A."/>
            <person name="Ruttkowski B."/>
            <person name="Beck T."/>
            <person name="Vogl C."/>
            <person name="Tomley F."/>
            <person name="Blake D.P."/>
            <person name="Joachim A."/>
        </authorList>
    </citation>
    <scope>NUCLEOTIDE SEQUENCE [LARGE SCALE GENOMIC DNA]</scope>
    <source>
        <strain evidence="3 4">Wien I</strain>
    </source>
</reference>
<evidence type="ECO:0000256" key="2">
    <source>
        <dbReference type="SAM" id="Phobius"/>
    </source>
</evidence>
<gene>
    <name evidence="3" type="ORF">CSUI_005260</name>
</gene>
<comment type="caution">
    <text evidence="3">The sequence shown here is derived from an EMBL/GenBank/DDBJ whole genome shotgun (WGS) entry which is preliminary data.</text>
</comment>
<keyword evidence="2" id="KW-0812">Transmembrane</keyword>
<feature type="transmembrane region" description="Helical" evidence="2">
    <location>
        <begin position="62"/>
        <end position="82"/>
    </location>
</feature>
<dbReference type="RefSeq" id="XP_067922591.1">
    <property type="nucleotide sequence ID" value="XM_068065437.1"/>
</dbReference>
<feature type="compositionally biased region" description="Basic residues" evidence="1">
    <location>
        <begin position="17"/>
        <end position="28"/>
    </location>
</feature>
<feature type="region of interest" description="Disordered" evidence="1">
    <location>
        <begin position="1"/>
        <end position="54"/>
    </location>
</feature>
<organism evidence="3 4">
    <name type="scientific">Cystoisospora suis</name>
    <dbReference type="NCBI Taxonomy" id="483139"/>
    <lineage>
        <taxon>Eukaryota</taxon>
        <taxon>Sar</taxon>
        <taxon>Alveolata</taxon>
        <taxon>Apicomplexa</taxon>
        <taxon>Conoidasida</taxon>
        <taxon>Coccidia</taxon>
        <taxon>Eucoccidiorida</taxon>
        <taxon>Eimeriorina</taxon>
        <taxon>Sarcocystidae</taxon>
        <taxon>Cystoisospora</taxon>
    </lineage>
</organism>
<keyword evidence="2" id="KW-0472">Membrane</keyword>
<evidence type="ECO:0000313" key="4">
    <source>
        <dbReference type="Proteomes" id="UP000221165"/>
    </source>
</evidence>
<feature type="compositionally biased region" description="Low complexity" evidence="1">
    <location>
        <begin position="29"/>
        <end position="39"/>
    </location>
</feature>
<dbReference type="EMBL" id="MIGC01002545">
    <property type="protein sequence ID" value="PHJ20906.1"/>
    <property type="molecule type" value="Genomic_DNA"/>
</dbReference>
<dbReference type="VEuPathDB" id="ToxoDB:CSUI_005260"/>
<protein>
    <submittedName>
        <fullName evidence="3">Uncharacterized protein</fullName>
    </submittedName>
</protein>
<name>A0A2C6KYN6_9APIC</name>
<feature type="non-terminal residue" evidence="3">
    <location>
        <position position="1"/>
    </location>
</feature>
<dbReference type="AlphaFoldDB" id="A0A2C6KYN6"/>
<accession>A0A2C6KYN6</accession>
<keyword evidence="4" id="KW-1185">Reference proteome</keyword>
<keyword evidence="2" id="KW-1133">Transmembrane helix</keyword>
<proteinExistence type="predicted"/>
<evidence type="ECO:0000256" key="1">
    <source>
        <dbReference type="SAM" id="MobiDB-lite"/>
    </source>
</evidence>
<dbReference type="Proteomes" id="UP000221165">
    <property type="component" value="Unassembled WGS sequence"/>
</dbReference>
<evidence type="ECO:0000313" key="3">
    <source>
        <dbReference type="EMBL" id="PHJ20906.1"/>
    </source>
</evidence>